<keyword evidence="3" id="KW-1185">Reference proteome</keyword>
<dbReference type="AlphaFoldDB" id="Q2GSD3"/>
<dbReference type="PANTHER" id="PTHR35569">
    <property type="entry name" value="CYANAMIDE HYDRATASE DDI2-RELATED"/>
    <property type="match status" value="1"/>
</dbReference>
<dbReference type="SUPFAM" id="SSF109604">
    <property type="entry name" value="HD-domain/PDEase-like"/>
    <property type="match status" value="1"/>
</dbReference>
<protein>
    <recommendedName>
        <fullName evidence="4">HD domain-containing protein</fullName>
    </recommendedName>
</protein>
<dbReference type="Proteomes" id="UP000001056">
    <property type="component" value="Unassembled WGS sequence"/>
</dbReference>
<sequence>MISPLPLLLTLTATLLPPTVALASTTPPHRPPTPRRLLANVSVIDTPIVRAAQAFARAHSDAYLYHHVMRAWLFGVLHLSHNATLAAAVDEEVHALGLLLHDLGANHSVASPFFSADRRFEVDGAYAARGFIRAHEDGARWGEERVQRVWDGIALHAEPRFALHKELDVVAIYWGNELDFGEPRLGITGEEHAAVLEAFPRLENQTQRVLEGITWNCRYKPLSTYDTFMQPFGEMFVPGYSAVGHRGIDGVLGRNR</sequence>
<keyword evidence="1" id="KW-0732">Signal</keyword>
<dbReference type="GeneID" id="4394681"/>
<organism evidence="2 3">
    <name type="scientific">Chaetomium globosum (strain ATCC 6205 / CBS 148.51 / DSM 1962 / NBRC 6347 / NRRL 1970)</name>
    <name type="common">Soil fungus</name>
    <dbReference type="NCBI Taxonomy" id="306901"/>
    <lineage>
        <taxon>Eukaryota</taxon>
        <taxon>Fungi</taxon>
        <taxon>Dikarya</taxon>
        <taxon>Ascomycota</taxon>
        <taxon>Pezizomycotina</taxon>
        <taxon>Sordariomycetes</taxon>
        <taxon>Sordariomycetidae</taxon>
        <taxon>Sordariales</taxon>
        <taxon>Chaetomiaceae</taxon>
        <taxon>Chaetomium</taxon>
    </lineage>
</organism>
<dbReference type="eggNOG" id="ENOG502SPZ7">
    <property type="taxonomic scope" value="Eukaryota"/>
</dbReference>
<name>Q2GSD3_CHAGB</name>
<dbReference type="EMBL" id="CH408034">
    <property type="protein sequence ID" value="EAQ85107.1"/>
    <property type="molecule type" value="Genomic_DNA"/>
</dbReference>
<evidence type="ECO:0008006" key="4">
    <source>
        <dbReference type="Google" id="ProtNLM"/>
    </source>
</evidence>
<feature type="signal peptide" evidence="1">
    <location>
        <begin position="1"/>
        <end position="23"/>
    </location>
</feature>
<evidence type="ECO:0000313" key="3">
    <source>
        <dbReference type="Proteomes" id="UP000001056"/>
    </source>
</evidence>
<dbReference type="PANTHER" id="PTHR35569:SF1">
    <property type="entry name" value="CYANAMIDE HYDRATASE DDI2-RELATED"/>
    <property type="match status" value="1"/>
</dbReference>
<dbReference type="OMA" id="HPRGDFK"/>
<evidence type="ECO:0000313" key="2">
    <source>
        <dbReference type="EMBL" id="EAQ85107.1"/>
    </source>
</evidence>
<dbReference type="VEuPathDB" id="FungiDB:CHGG_09121"/>
<gene>
    <name evidence="2" type="ORF">CHGG_09121</name>
</gene>
<dbReference type="OrthoDB" id="2378324at2759"/>
<accession>Q2GSD3</accession>
<proteinExistence type="predicted"/>
<dbReference type="RefSeq" id="XP_001227048.1">
    <property type="nucleotide sequence ID" value="XM_001227047.1"/>
</dbReference>
<reference evidence="3" key="1">
    <citation type="journal article" date="2015" name="Genome Announc.">
        <title>Draft genome sequence of the cellulolytic fungus Chaetomium globosum.</title>
        <authorList>
            <person name="Cuomo C.A."/>
            <person name="Untereiner W.A."/>
            <person name="Ma L.-J."/>
            <person name="Grabherr M."/>
            <person name="Birren B.W."/>
        </authorList>
    </citation>
    <scope>NUCLEOTIDE SEQUENCE [LARGE SCALE GENOMIC DNA]</scope>
    <source>
        <strain evidence="3">ATCC 6205 / CBS 148.51 / DSM 1962 / NBRC 6347 / NRRL 1970</strain>
    </source>
</reference>
<evidence type="ECO:0000256" key="1">
    <source>
        <dbReference type="SAM" id="SignalP"/>
    </source>
</evidence>
<dbReference type="InParanoid" id="Q2GSD3"/>
<feature type="chain" id="PRO_5004208563" description="HD domain-containing protein" evidence="1">
    <location>
        <begin position="24"/>
        <end position="256"/>
    </location>
</feature>
<dbReference type="HOGENOM" id="CLU_070871_1_1_1"/>